<comment type="caution">
    <text evidence="4">The sequence shown here is derived from an EMBL/GenBank/DDBJ whole genome shotgun (WGS) entry which is preliminary data.</text>
</comment>
<evidence type="ECO:0000313" key="5">
    <source>
        <dbReference type="Proteomes" id="UP000265848"/>
    </source>
</evidence>
<dbReference type="EC" id="5.99.1.4" evidence="1"/>
<dbReference type="GO" id="GO:1901170">
    <property type="term" value="P:naphthalene catabolic process"/>
    <property type="evidence" value="ECO:0007669"/>
    <property type="project" value="InterPro"/>
</dbReference>
<feature type="active site" description="Nucleophile" evidence="2">
    <location>
        <position position="13"/>
    </location>
</feature>
<proteinExistence type="inferred from homology"/>
<dbReference type="InterPro" id="IPR014440">
    <property type="entry name" value="HCCAis_GSTk"/>
</dbReference>
<evidence type="ECO:0000313" key="4">
    <source>
        <dbReference type="EMBL" id="RII38797.1"/>
    </source>
</evidence>
<dbReference type="GO" id="GO:0018845">
    <property type="term" value="F:2-hydroxychromene-2-carboxylate isomerase activity"/>
    <property type="evidence" value="ECO:0007669"/>
    <property type="project" value="UniProtKB-UniRule"/>
</dbReference>
<sequence length="200" mass="22008">MTKHIDYYFTTISPFTYLAGDRLEQVAARHGATISYKPVDLTTIFNRTGGLALSERPIARQEYRLQELRRAMVKSGLQLTLHPAFFPTNPAPSCYAIIAAQAAGGGDVGLLSRLFLAACWREDRNVADDEVIRDCLSRAGFDPELANSGLLSGAETFARNTEEALNAGVFGAPFYVVDGTERFWGHDRLSDLEAFLDGKL</sequence>
<dbReference type="PIRSF" id="PIRSF006386">
    <property type="entry name" value="HCCAis_GSTk"/>
    <property type="match status" value="1"/>
</dbReference>
<dbReference type="PANTHER" id="PTHR42943:SF2">
    <property type="entry name" value="GLUTATHIONE S-TRANSFERASE KAPPA 1"/>
    <property type="match status" value="1"/>
</dbReference>
<dbReference type="GO" id="GO:0006749">
    <property type="term" value="P:glutathione metabolic process"/>
    <property type="evidence" value="ECO:0007669"/>
    <property type="project" value="TreeGrafter"/>
</dbReference>
<dbReference type="PANTHER" id="PTHR42943">
    <property type="entry name" value="GLUTATHIONE S-TRANSFERASE KAPPA"/>
    <property type="match status" value="1"/>
</dbReference>
<name>A0A399J2C9_9RHOB</name>
<dbReference type="Proteomes" id="UP000265848">
    <property type="component" value="Unassembled WGS sequence"/>
</dbReference>
<dbReference type="CDD" id="cd03022">
    <property type="entry name" value="DsbA_HCCA_Iso"/>
    <property type="match status" value="1"/>
</dbReference>
<evidence type="ECO:0000256" key="1">
    <source>
        <dbReference type="PIRNR" id="PIRNR006386"/>
    </source>
</evidence>
<feature type="domain" description="DSBA-like thioredoxin" evidence="3">
    <location>
        <begin position="5"/>
        <end position="196"/>
    </location>
</feature>
<dbReference type="InterPro" id="IPR044087">
    <property type="entry name" value="NahD-like"/>
</dbReference>
<dbReference type="RefSeq" id="WP_119399144.1">
    <property type="nucleotide sequence ID" value="NZ_QWJJ01000008.1"/>
</dbReference>
<evidence type="ECO:0000259" key="3">
    <source>
        <dbReference type="Pfam" id="PF01323"/>
    </source>
</evidence>
<keyword evidence="1 4" id="KW-0413">Isomerase</keyword>
<dbReference type="OrthoDB" id="5244108at2"/>
<organism evidence="4 5">
    <name type="scientific">Pseudooceanicola sediminis</name>
    <dbReference type="NCBI Taxonomy" id="2211117"/>
    <lineage>
        <taxon>Bacteria</taxon>
        <taxon>Pseudomonadati</taxon>
        <taxon>Pseudomonadota</taxon>
        <taxon>Alphaproteobacteria</taxon>
        <taxon>Rhodobacterales</taxon>
        <taxon>Paracoccaceae</taxon>
        <taxon>Pseudooceanicola</taxon>
    </lineage>
</organism>
<dbReference type="EMBL" id="QWJJ01000008">
    <property type="protein sequence ID" value="RII38797.1"/>
    <property type="molecule type" value="Genomic_DNA"/>
</dbReference>
<dbReference type="Pfam" id="PF01323">
    <property type="entry name" value="DSBA"/>
    <property type="match status" value="1"/>
</dbReference>
<gene>
    <name evidence="4" type="ORF">DL237_11180</name>
</gene>
<comment type="similarity">
    <text evidence="1">Belongs to the GST superfamily. NadH family.</text>
</comment>
<protein>
    <recommendedName>
        <fullName evidence="1">2-hydroxychromene-2-carboxylate isomerase</fullName>
        <ecNumber evidence="1">5.99.1.4</ecNumber>
    </recommendedName>
</protein>
<dbReference type="GO" id="GO:0004602">
    <property type="term" value="F:glutathione peroxidase activity"/>
    <property type="evidence" value="ECO:0007669"/>
    <property type="project" value="TreeGrafter"/>
</dbReference>
<evidence type="ECO:0000256" key="2">
    <source>
        <dbReference type="PIRSR" id="PIRSR006386-1"/>
    </source>
</evidence>
<accession>A0A399J2C9</accession>
<comment type="catalytic activity">
    <reaction evidence="1">
        <text>2-hydroxychromene-2-carboxylate = (3E)-4-(2-hydroxyphenyl)-2-oxobut-3-enoate</text>
        <dbReference type="Rhea" id="RHEA:27401"/>
        <dbReference type="ChEBI" id="CHEBI:59350"/>
        <dbReference type="ChEBI" id="CHEBI:59353"/>
        <dbReference type="EC" id="5.99.1.4"/>
    </reaction>
</comment>
<dbReference type="SUPFAM" id="SSF52833">
    <property type="entry name" value="Thioredoxin-like"/>
    <property type="match status" value="1"/>
</dbReference>
<dbReference type="InterPro" id="IPR051924">
    <property type="entry name" value="GST_Kappa/NadH"/>
</dbReference>
<dbReference type="InterPro" id="IPR036249">
    <property type="entry name" value="Thioredoxin-like_sf"/>
</dbReference>
<dbReference type="AlphaFoldDB" id="A0A399J2C9"/>
<dbReference type="Gene3D" id="3.40.30.10">
    <property type="entry name" value="Glutaredoxin"/>
    <property type="match status" value="1"/>
</dbReference>
<reference evidence="4 5" key="1">
    <citation type="submission" date="2018-08" db="EMBL/GenBank/DDBJ databases">
        <title>Pseudooceanicola sediminis CY03 in the family Rhodobacteracea.</title>
        <authorList>
            <person name="Zhang Y.-J."/>
        </authorList>
    </citation>
    <scope>NUCLEOTIDE SEQUENCE [LARGE SCALE GENOMIC DNA]</scope>
    <source>
        <strain evidence="4 5">CY03</strain>
    </source>
</reference>
<dbReference type="GO" id="GO:0004364">
    <property type="term" value="F:glutathione transferase activity"/>
    <property type="evidence" value="ECO:0007669"/>
    <property type="project" value="TreeGrafter"/>
</dbReference>
<dbReference type="InterPro" id="IPR001853">
    <property type="entry name" value="DSBA-like_thioredoxin_dom"/>
</dbReference>
<keyword evidence="5" id="KW-1185">Reference proteome</keyword>